<dbReference type="AlphaFoldDB" id="A0AA38J6Z1"/>
<reference evidence="2" key="2">
    <citation type="journal article" date="2023" name="Proc. Natl. Acad. Sci. U.S.A.">
        <title>A global phylogenomic analysis of the shiitake genus Lentinula.</title>
        <authorList>
            <person name="Sierra-Patev S."/>
            <person name="Min B."/>
            <person name="Naranjo-Ortiz M."/>
            <person name="Looney B."/>
            <person name="Konkel Z."/>
            <person name="Slot J.C."/>
            <person name="Sakamoto Y."/>
            <person name="Steenwyk J.L."/>
            <person name="Rokas A."/>
            <person name="Carro J."/>
            <person name="Camarero S."/>
            <person name="Ferreira P."/>
            <person name="Molpeceres G."/>
            <person name="Ruiz-Duenas F.J."/>
            <person name="Serrano A."/>
            <person name="Henrissat B."/>
            <person name="Drula E."/>
            <person name="Hughes K.W."/>
            <person name="Mata J.L."/>
            <person name="Ishikawa N.K."/>
            <person name="Vargas-Isla R."/>
            <person name="Ushijima S."/>
            <person name="Smith C.A."/>
            <person name="Donoghue J."/>
            <person name="Ahrendt S."/>
            <person name="Andreopoulos W."/>
            <person name="He G."/>
            <person name="LaButti K."/>
            <person name="Lipzen A."/>
            <person name="Ng V."/>
            <person name="Riley R."/>
            <person name="Sandor L."/>
            <person name="Barry K."/>
            <person name="Martinez A.T."/>
            <person name="Xiao Y."/>
            <person name="Gibbons J.G."/>
            <person name="Terashima K."/>
            <person name="Grigoriev I.V."/>
            <person name="Hibbett D."/>
        </authorList>
    </citation>
    <scope>NUCLEOTIDE SEQUENCE</scope>
    <source>
        <strain evidence="2">ET3784</strain>
    </source>
</reference>
<keyword evidence="3" id="KW-1185">Reference proteome</keyword>
<keyword evidence="1" id="KW-0732">Signal</keyword>
<comment type="caution">
    <text evidence="2">The sequence shown here is derived from an EMBL/GenBank/DDBJ whole genome shotgun (WGS) entry which is preliminary data.</text>
</comment>
<dbReference type="EMBL" id="JANVFO010000038">
    <property type="protein sequence ID" value="KAJ3729054.1"/>
    <property type="molecule type" value="Genomic_DNA"/>
</dbReference>
<evidence type="ECO:0000313" key="2">
    <source>
        <dbReference type="EMBL" id="KAJ3729054.1"/>
    </source>
</evidence>
<proteinExistence type="predicted"/>
<gene>
    <name evidence="2" type="ORF">DFJ43DRAFT_499995</name>
</gene>
<evidence type="ECO:0000256" key="1">
    <source>
        <dbReference type="SAM" id="SignalP"/>
    </source>
</evidence>
<dbReference type="Proteomes" id="UP001176059">
    <property type="component" value="Unassembled WGS sequence"/>
</dbReference>
<organism evidence="2 3">
    <name type="scientific">Lentinula guzmanii</name>
    <dbReference type="NCBI Taxonomy" id="2804957"/>
    <lineage>
        <taxon>Eukaryota</taxon>
        <taxon>Fungi</taxon>
        <taxon>Dikarya</taxon>
        <taxon>Basidiomycota</taxon>
        <taxon>Agaricomycotina</taxon>
        <taxon>Agaricomycetes</taxon>
        <taxon>Agaricomycetidae</taxon>
        <taxon>Agaricales</taxon>
        <taxon>Marasmiineae</taxon>
        <taxon>Omphalotaceae</taxon>
        <taxon>Lentinula</taxon>
    </lineage>
</organism>
<feature type="signal peptide" evidence="1">
    <location>
        <begin position="1"/>
        <end position="30"/>
    </location>
</feature>
<evidence type="ECO:0000313" key="3">
    <source>
        <dbReference type="Proteomes" id="UP001176059"/>
    </source>
</evidence>
<name>A0AA38J6Z1_9AGAR</name>
<sequence>MSIMPRASNIFAAVMVDLLLVKSLLTLALGAGVPATILAAPSMADTLLKSVKATDVVEKRSSSECTNVNTGTSIGYYRYSADNTTCAGSTIANNSTLTSNSTVTTNASVSLGWIEKTPLGLVKRILC</sequence>
<feature type="chain" id="PRO_5041415131" evidence="1">
    <location>
        <begin position="31"/>
        <end position="127"/>
    </location>
</feature>
<protein>
    <submittedName>
        <fullName evidence="2">Uncharacterized protein</fullName>
    </submittedName>
</protein>
<accession>A0AA38J6Z1</accession>
<reference evidence="2" key="1">
    <citation type="submission" date="2022-08" db="EMBL/GenBank/DDBJ databases">
        <authorList>
            <consortium name="DOE Joint Genome Institute"/>
            <person name="Min B."/>
            <person name="Sierra-Patev S."/>
            <person name="Naranjo-Ortiz M."/>
            <person name="Looney B."/>
            <person name="Konkel Z."/>
            <person name="Slot J.C."/>
            <person name="Sakamoto Y."/>
            <person name="Steenwyk J.L."/>
            <person name="Rokas A."/>
            <person name="Carro J."/>
            <person name="Camarero S."/>
            <person name="Ferreira P."/>
            <person name="Molpeceres G."/>
            <person name="Ruiz-duenas F.J."/>
            <person name="Serrano A."/>
            <person name="Henrissat B."/>
            <person name="Drula E."/>
            <person name="Hughes K.W."/>
            <person name="Mata J.L."/>
            <person name="Ishikawa N.K."/>
            <person name="Vargas-Isla R."/>
            <person name="Ushijima S."/>
            <person name="Smith C.A."/>
            <person name="Ahrendt S."/>
            <person name="Andreopoulos W."/>
            <person name="He G."/>
            <person name="LaButti K."/>
            <person name="Lipzen A."/>
            <person name="Ng V."/>
            <person name="Riley R."/>
            <person name="Sandor L."/>
            <person name="Barry K."/>
            <person name="Martinez A.T."/>
            <person name="Xiao Y."/>
            <person name="Gibbons J.G."/>
            <person name="Terashima K."/>
            <person name="Hibbett D.S."/>
            <person name="Grigoriev I.V."/>
        </authorList>
    </citation>
    <scope>NUCLEOTIDE SEQUENCE</scope>
    <source>
        <strain evidence="2">ET3784</strain>
    </source>
</reference>